<dbReference type="GO" id="GO:0003677">
    <property type="term" value="F:DNA binding"/>
    <property type="evidence" value="ECO:0007669"/>
    <property type="project" value="InterPro"/>
</dbReference>
<dbReference type="GO" id="GO:0006260">
    <property type="term" value="P:DNA replication"/>
    <property type="evidence" value="ECO:0007669"/>
    <property type="project" value="InterPro"/>
</dbReference>
<name>A0A1Y6CRQ7_9PROT</name>
<dbReference type="InterPro" id="IPR007459">
    <property type="entry name" value="DNA_pol3_chi"/>
</dbReference>
<dbReference type="PANTHER" id="PTHR38767">
    <property type="entry name" value="DNA POLYMERASE III SUBUNIT CHI"/>
    <property type="match status" value="1"/>
</dbReference>
<dbReference type="InterPro" id="IPR036768">
    <property type="entry name" value="PolIII_chi_sf"/>
</dbReference>
<dbReference type="EMBL" id="FWZX01000049">
    <property type="protein sequence ID" value="SMF83344.1"/>
    <property type="molecule type" value="Genomic_DNA"/>
</dbReference>
<accession>A0A1Y6CRQ7</accession>
<dbReference type="Gene3D" id="3.40.50.10110">
    <property type="entry name" value="DNA polymerase III subunit chi"/>
    <property type="match status" value="1"/>
</dbReference>
<evidence type="ECO:0000313" key="2">
    <source>
        <dbReference type="Proteomes" id="UP000192917"/>
    </source>
</evidence>
<dbReference type="STRING" id="560819.SAMN05428998_14920"/>
<proteinExistence type="predicted"/>
<protein>
    <submittedName>
        <fullName evidence="1">DNA polymerase III, chi subunit</fullName>
    </submittedName>
</protein>
<reference evidence="1 2" key="1">
    <citation type="submission" date="2017-04" db="EMBL/GenBank/DDBJ databases">
        <authorList>
            <person name="Afonso C.L."/>
            <person name="Miller P.J."/>
            <person name="Scott M.A."/>
            <person name="Spackman E."/>
            <person name="Goraichik I."/>
            <person name="Dimitrov K.M."/>
            <person name="Suarez D.L."/>
            <person name="Swayne D.E."/>
        </authorList>
    </citation>
    <scope>NUCLEOTIDE SEQUENCE [LARGE SCALE GENOMIC DNA]</scope>
    <source>
        <strain evidence="1 2">USBA 355</strain>
    </source>
</reference>
<dbReference type="Proteomes" id="UP000192917">
    <property type="component" value="Unassembled WGS sequence"/>
</dbReference>
<organism evidence="1 2">
    <name type="scientific">Tistlia consotensis USBA 355</name>
    <dbReference type="NCBI Taxonomy" id="560819"/>
    <lineage>
        <taxon>Bacteria</taxon>
        <taxon>Pseudomonadati</taxon>
        <taxon>Pseudomonadota</taxon>
        <taxon>Alphaproteobacteria</taxon>
        <taxon>Rhodospirillales</taxon>
        <taxon>Rhodovibrionaceae</taxon>
        <taxon>Tistlia</taxon>
    </lineage>
</organism>
<dbReference type="GO" id="GO:0003887">
    <property type="term" value="F:DNA-directed DNA polymerase activity"/>
    <property type="evidence" value="ECO:0007669"/>
    <property type="project" value="InterPro"/>
</dbReference>
<dbReference type="AlphaFoldDB" id="A0A1Y6CRQ7"/>
<evidence type="ECO:0000313" key="1">
    <source>
        <dbReference type="EMBL" id="SMF83344.1"/>
    </source>
</evidence>
<dbReference type="Pfam" id="PF04364">
    <property type="entry name" value="DNA_pol3_chi"/>
    <property type="match status" value="1"/>
</dbReference>
<sequence length="151" mass="16904">MTEVRFYHLTRTPLEAALPQLLAKTLERGKRALVRMTDAKRCEELADALWRRDERGFLPHGTAKDGFPAEQPVWITPDAGNANGAGYLFLCDGAPAEGLEGYELCCLLFDGGDPRAVETARGQWRQLKAEGHELSYWQQDERGAWSKRQGG</sequence>
<keyword evidence="2" id="KW-1185">Reference proteome</keyword>
<gene>
    <name evidence="1" type="ORF">SAMN05428998_14920</name>
</gene>
<dbReference type="SUPFAM" id="SSF102400">
    <property type="entry name" value="DNA polymerase III chi subunit"/>
    <property type="match status" value="1"/>
</dbReference>
<dbReference type="PANTHER" id="PTHR38767:SF1">
    <property type="entry name" value="DNA POLYMERASE III SUBUNIT CHI"/>
    <property type="match status" value="1"/>
</dbReference>
<dbReference type="NCBIfam" id="NF004347">
    <property type="entry name" value="PRK05728.1-4"/>
    <property type="match status" value="1"/>
</dbReference>
<dbReference type="RefSeq" id="WP_085127117.1">
    <property type="nucleotide sequence ID" value="NZ_FWZX01000049.1"/>
</dbReference>
<dbReference type="GO" id="GO:0032298">
    <property type="term" value="P:positive regulation of DNA-templated DNA replication initiation"/>
    <property type="evidence" value="ECO:0007669"/>
    <property type="project" value="TreeGrafter"/>
</dbReference>